<evidence type="ECO:0000256" key="5">
    <source>
        <dbReference type="PROSITE-ProRule" id="PRU00108"/>
    </source>
</evidence>
<evidence type="ECO:0000256" key="3">
    <source>
        <dbReference type="ARBA" id="ARBA00023155"/>
    </source>
</evidence>
<feature type="domain" description="Homeobox" evidence="8">
    <location>
        <begin position="92"/>
        <end position="152"/>
    </location>
</feature>
<keyword evidence="4 5" id="KW-0539">Nucleus</keyword>
<dbReference type="PROSITE" id="PS50803">
    <property type="entry name" value="OAR"/>
    <property type="match status" value="1"/>
</dbReference>
<feature type="region of interest" description="Disordered" evidence="7">
    <location>
        <begin position="1"/>
        <end position="36"/>
    </location>
</feature>
<dbReference type="Pfam" id="PF00046">
    <property type="entry name" value="Homeodomain"/>
    <property type="match status" value="1"/>
</dbReference>
<evidence type="ECO:0008006" key="12">
    <source>
        <dbReference type="Google" id="ProtNLM"/>
    </source>
</evidence>
<evidence type="ECO:0000313" key="10">
    <source>
        <dbReference type="EMBL" id="CAH0405258.1"/>
    </source>
</evidence>
<dbReference type="InterPro" id="IPR017970">
    <property type="entry name" value="Homeobox_CS"/>
</dbReference>
<dbReference type="PANTHER" id="PTHR46255:SF3">
    <property type="entry name" value="HOMEOBOX DOMAIN-CONTAINING PROTEIN"/>
    <property type="match status" value="1"/>
</dbReference>
<evidence type="ECO:0000259" key="9">
    <source>
        <dbReference type="PROSITE" id="PS50803"/>
    </source>
</evidence>
<dbReference type="Pfam" id="PF03826">
    <property type="entry name" value="OAR"/>
    <property type="match status" value="1"/>
</dbReference>
<feature type="compositionally biased region" description="Basic and acidic residues" evidence="7">
    <location>
        <begin position="67"/>
        <end position="82"/>
    </location>
</feature>
<dbReference type="InterPro" id="IPR003654">
    <property type="entry name" value="OAR_dom"/>
</dbReference>
<dbReference type="CDD" id="cd00086">
    <property type="entry name" value="homeodomain"/>
    <property type="match status" value="1"/>
</dbReference>
<comment type="subcellular location">
    <subcellularLocation>
        <location evidence="1 5 6">Nucleus</location>
    </subcellularLocation>
</comment>
<evidence type="ECO:0000256" key="7">
    <source>
        <dbReference type="SAM" id="MobiDB-lite"/>
    </source>
</evidence>
<feature type="region of interest" description="Disordered" evidence="7">
    <location>
        <begin position="67"/>
        <end position="96"/>
    </location>
</feature>
<evidence type="ECO:0000313" key="11">
    <source>
        <dbReference type="Proteomes" id="UP001153292"/>
    </source>
</evidence>
<dbReference type="InterPro" id="IPR009057">
    <property type="entry name" value="Homeodomain-like_sf"/>
</dbReference>
<feature type="domain" description="OAR" evidence="9">
    <location>
        <begin position="252"/>
        <end position="265"/>
    </location>
</feature>
<keyword evidence="2 5" id="KW-0238">DNA-binding</keyword>
<keyword evidence="3 5" id="KW-0371">Homeobox</keyword>
<gene>
    <name evidence="10" type="ORF">CHILSU_LOCUS8617</name>
</gene>
<name>A0ABN8BEY6_CHISP</name>
<evidence type="ECO:0000256" key="6">
    <source>
        <dbReference type="RuleBase" id="RU000682"/>
    </source>
</evidence>
<evidence type="ECO:0000259" key="8">
    <source>
        <dbReference type="PROSITE" id="PS50071"/>
    </source>
</evidence>
<dbReference type="InterPro" id="IPR001356">
    <property type="entry name" value="HD"/>
</dbReference>
<reference evidence="10" key="1">
    <citation type="submission" date="2021-12" db="EMBL/GenBank/DDBJ databases">
        <authorList>
            <person name="King R."/>
        </authorList>
    </citation>
    <scope>NUCLEOTIDE SEQUENCE</scope>
</reference>
<dbReference type="PRINTS" id="PR00031">
    <property type="entry name" value="HTHREPRESSR"/>
</dbReference>
<organism evidence="10 11">
    <name type="scientific">Chilo suppressalis</name>
    <name type="common">Asiatic rice borer moth</name>
    <dbReference type="NCBI Taxonomy" id="168631"/>
    <lineage>
        <taxon>Eukaryota</taxon>
        <taxon>Metazoa</taxon>
        <taxon>Ecdysozoa</taxon>
        <taxon>Arthropoda</taxon>
        <taxon>Hexapoda</taxon>
        <taxon>Insecta</taxon>
        <taxon>Pterygota</taxon>
        <taxon>Neoptera</taxon>
        <taxon>Endopterygota</taxon>
        <taxon>Lepidoptera</taxon>
        <taxon>Glossata</taxon>
        <taxon>Ditrysia</taxon>
        <taxon>Pyraloidea</taxon>
        <taxon>Crambidae</taxon>
        <taxon>Crambinae</taxon>
        <taxon>Chilo</taxon>
    </lineage>
</organism>
<protein>
    <recommendedName>
        <fullName evidence="12">Homeobox domain-containing protein</fullName>
    </recommendedName>
</protein>
<feature type="compositionally biased region" description="Acidic residues" evidence="7">
    <location>
        <begin position="27"/>
        <end position="36"/>
    </location>
</feature>
<sequence>MVMERLADFVSKSLEGGEAPAPPPEPGEPEDADDVEVDITALEEKSPPAKKPRNWLVSPVPTQCKRELNIDDDDDAKHDIIDKSPNGGVGGGKQRRSRTNFTLEQLGELERLFDETHYPDAFMREELSQRLGLSEARVQVWFQNRRAKCRKHESQMHKGLLVSGGGTPLEPCRVAPYVSVPRLSAVPRAPPPPPPPLPLAPHTSPPAAFAPFDSALLSAAAHQYASAAAAAAAALCPPYAGLAALAARCRSSSIADLRLKARRHAAALAAARAPSPPTAPASADT</sequence>
<dbReference type="PROSITE" id="PS00027">
    <property type="entry name" value="HOMEOBOX_1"/>
    <property type="match status" value="1"/>
</dbReference>
<dbReference type="EMBL" id="OU963897">
    <property type="protein sequence ID" value="CAH0405258.1"/>
    <property type="molecule type" value="Genomic_DNA"/>
</dbReference>
<dbReference type="Gene3D" id="1.10.10.60">
    <property type="entry name" value="Homeodomain-like"/>
    <property type="match status" value="1"/>
</dbReference>
<dbReference type="Proteomes" id="UP001153292">
    <property type="component" value="Chromosome 4"/>
</dbReference>
<dbReference type="SUPFAM" id="SSF46689">
    <property type="entry name" value="Homeodomain-like"/>
    <property type="match status" value="1"/>
</dbReference>
<dbReference type="InterPro" id="IPR000047">
    <property type="entry name" value="HTH_motif"/>
</dbReference>
<evidence type="ECO:0000256" key="4">
    <source>
        <dbReference type="ARBA" id="ARBA00023242"/>
    </source>
</evidence>
<evidence type="ECO:0000256" key="2">
    <source>
        <dbReference type="ARBA" id="ARBA00023125"/>
    </source>
</evidence>
<feature type="DNA-binding region" description="Homeobox" evidence="5">
    <location>
        <begin position="94"/>
        <end position="153"/>
    </location>
</feature>
<dbReference type="SMART" id="SM00389">
    <property type="entry name" value="HOX"/>
    <property type="match status" value="1"/>
</dbReference>
<proteinExistence type="predicted"/>
<dbReference type="PROSITE" id="PS50071">
    <property type="entry name" value="HOMEOBOX_2"/>
    <property type="match status" value="1"/>
</dbReference>
<keyword evidence="11" id="KW-1185">Reference proteome</keyword>
<dbReference type="PANTHER" id="PTHR46255">
    <property type="entry name" value="SHORT STATURE HOMEOBOX"/>
    <property type="match status" value="1"/>
</dbReference>
<accession>A0ABN8BEY6</accession>
<evidence type="ECO:0000256" key="1">
    <source>
        <dbReference type="ARBA" id="ARBA00004123"/>
    </source>
</evidence>
<dbReference type="InterPro" id="IPR052631">
    <property type="entry name" value="Paired_homeobox_Bicoid"/>
</dbReference>